<dbReference type="Pfam" id="PF24621">
    <property type="entry name" value="DHQS_C"/>
    <property type="match status" value="1"/>
</dbReference>
<evidence type="ECO:0000256" key="13">
    <source>
        <dbReference type="ARBA" id="ARBA00023027"/>
    </source>
</evidence>
<evidence type="ECO:0000256" key="5">
    <source>
        <dbReference type="ARBA" id="ARBA00005412"/>
    </source>
</evidence>
<evidence type="ECO:0000256" key="12">
    <source>
        <dbReference type="ARBA" id="ARBA00022833"/>
    </source>
</evidence>
<feature type="binding site" evidence="17">
    <location>
        <begin position="96"/>
        <end position="101"/>
    </location>
    <ligand>
        <name>NAD(+)</name>
        <dbReference type="ChEBI" id="CHEBI:57540"/>
    </ligand>
</feature>
<keyword evidence="12 17" id="KW-0862">Zinc</keyword>
<comment type="cofactor">
    <cofactor evidence="2 17">
        <name>NAD(+)</name>
        <dbReference type="ChEBI" id="CHEBI:57540"/>
    </cofactor>
</comment>
<dbReference type="Gene3D" id="3.40.50.1970">
    <property type="match status" value="1"/>
</dbReference>
<feature type="binding site" evidence="17">
    <location>
        <position position="209"/>
    </location>
    <ligand>
        <name>Zn(2+)</name>
        <dbReference type="ChEBI" id="CHEBI:29105"/>
    </ligand>
</feature>
<keyword evidence="9 17" id="KW-0028">Amino-acid biosynthesis</keyword>
<feature type="binding site" evidence="17">
    <location>
        <begin position="130"/>
        <end position="134"/>
    </location>
    <ligand>
        <name>NAD(+)</name>
        <dbReference type="ChEBI" id="CHEBI:57540"/>
    </ligand>
</feature>
<feature type="domain" description="3-dehydroquinate synthase C-terminal" evidence="20">
    <location>
        <begin position="206"/>
        <end position="348"/>
    </location>
</feature>
<comment type="catalytic activity">
    <reaction evidence="1 17">
        <text>7-phospho-2-dehydro-3-deoxy-D-arabino-heptonate = 3-dehydroquinate + phosphate</text>
        <dbReference type="Rhea" id="RHEA:21968"/>
        <dbReference type="ChEBI" id="CHEBI:32364"/>
        <dbReference type="ChEBI" id="CHEBI:43474"/>
        <dbReference type="ChEBI" id="CHEBI:58394"/>
        <dbReference type="EC" id="4.2.3.4"/>
    </reaction>
</comment>
<keyword evidence="13 17" id="KW-0520">NAD</keyword>
<dbReference type="EMBL" id="BAABIC010000006">
    <property type="protein sequence ID" value="GAA4685420.1"/>
    <property type="molecule type" value="Genomic_DNA"/>
</dbReference>
<evidence type="ECO:0000256" key="14">
    <source>
        <dbReference type="ARBA" id="ARBA00023141"/>
    </source>
</evidence>
<keyword evidence="10 17" id="KW-0479">Metal-binding</keyword>
<dbReference type="Proteomes" id="UP001500325">
    <property type="component" value="Unassembled WGS sequence"/>
</dbReference>
<dbReference type="InterPro" id="IPR016037">
    <property type="entry name" value="DHQ_synth_AroB"/>
</dbReference>
<name>A0ABP8WA58_9PSEU</name>
<dbReference type="EC" id="4.2.3.4" evidence="6 17"/>
<evidence type="ECO:0000256" key="2">
    <source>
        <dbReference type="ARBA" id="ARBA00001911"/>
    </source>
</evidence>
<evidence type="ECO:0000313" key="21">
    <source>
        <dbReference type="EMBL" id="GAA4685420.1"/>
    </source>
</evidence>
<dbReference type="Gene3D" id="1.20.1090.10">
    <property type="entry name" value="Dehydroquinate synthase-like - alpha domain"/>
    <property type="match status" value="1"/>
</dbReference>
<keyword evidence="16 17" id="KW-0170">Cobalt</keyword>
<evidence type="ECO:0000256" key="1">
    <source>
        <dbReference type="ARBA" id="ARBA00001393"/>
    </source>
</evidence>
<accession>A0ABP8WA58</accession>
<dbReference type="InterPro" id="IPR056179">
    <property type="entry name" value="DHQS_C"/>
</dbReference>
<proteinExistence type="inferred from homology"/>
<keyword evidence="11 17" id="KW-0547">Nucleotide-binding</keyword>
<keyword evidence="8 17" id="KW-0963">Cytoplasm</keyword>
<feature type="domain" description="3-dehydroquinate synthase N-terminal" evidence="19">
    <location>
        <begin position="92"/>
        <end position="203"/>
    </location>
</feature>
<evidence type="ECO:0000256" key="16">
    <source>
        <dbReference type="ARBA" id="ARBA00023285"/>
    </source>
</evidence>
<evidence type="ECO:0000256" key="18">
    <source>
        <dbReference type="SAM" id="MobiDB-lite"/>
    </source>
</evidence>
<dbReference type="PANTHER" id="PTHR43622:SF7">
    <property type="entry name" value="3-DEHYDROQUINATE SYNTHASE, CHLOROPLASTIC"/>
    <property type="match status" value="1"/>
</dbReference>
<dbReference type="SUPFAM" id="SSF56796">
    <property type="entry name" value="Dehydroquinate synthase-like"/>
    <property type="match status" value="1"/>
</dbReference>
<gene>
    <name evidence="17 21" type="primary">aroB</name>
    <name evidence="21" type="ORF">GCM10023215_20720</name>
</gene>
<evidence type="ECO:0000259" key="19">
    <source>
        <dbReference type="Pfam" id="PF01761"/>
    </source>
</evidence>
<comment type="pathway">
    <text evidence="4 17">Metabolic intermediate biosynthesis; chorismate biosynthesis; chorismate from D-erythrose 4-phosphate and phosphoenolpyruvate: step 2/7.</text>
</comment>
<feature type="binding site" evidence="17">
    <location>
        <position position="272"/>
    </location>
    <ligand>
        <name>Zn(2+)</name>
        <dbReference type="ChEBI" id="CHEBI:29105"/>
    </ligand>
</feature>
<evidence type="ECO:0000256" key="4">
    <source>
        <dbReference type="ARBA" id="ARBA00004661"/>
    </source>
</evidence>
<comment type="function">
    <text evidence="17">Catalyzes the conversion of 3-deoxy-D-arabino-heptulosonate 7-phosphate (DAHP) to dehydroquinate (DHQ).</text>
</comment>
<evidence type="ECO:0000313" key="22">
    <source>
        <dbReference type="Proteomes" id="UP001500325"/>
    </source>
</evidence>
<protein>
    <recommendedName>
        <fullName evidence="7 17">3-dehydroquinate synthase</fullName>
        <shortName evidence="17">DHQS</shortName>
        <ecNumber evidence="6 17">4.2.3.4</ecNumber>
    </recommendedName>
</protein>
<feature type="binding site" evidence="17">
    <location>
        <begin position="194"/>
        <end position="197"/>
    </location>
    <ligand>
        <name>NAD(+)</name>
        <dbReference type="ChEBI" id="CHEBI:57540"/>
    </ligand>
</feature>
<dbReference type="Pfam" id="PF01761">
    <property type="entry name" value="DHQ_synthase"/>
    <property type="match status" value="1"/>
</dbReference>
<dbReference type="NCBIfam" id="TIGR01357">
    <property type="entry name" value="aroB"/>
    <property type="match status" value="1"/>
</dbReference>
<reference evidence="22" key="1">
    <citation type="journal article" date="2019" name="Int. J. Syst. Evol. Microbiol.">
        <title>The Global Catalogue of Microorganisms (GCM) 10K type strain sequencing project: providing services to taxonomists for standard genome sequencing and annotation.</title>
        <authorList>
            <consortium name="The Broad Institute Genomics Platform"/>
            <consortium name="The Broad Institute Genome Sequencing Center for Infectious Disease"/>
            <person name="Wu L."/>
            <person name="Ma J."/>
        </authorList>
    </citation>
    <scope>NUCLEOTIDE SEQUENCE [LARGE SCALE GENOMIC DNA]</scope>
    <source>
        <strain evidence="22">JCM 18055</strain>
    </source>
</reference>
<comment type="subcellular location">
    <subcellularLocation>
        <location evidence="3 17">Cytoplasm</location>
    </subcellularLocation>
</comment>
<dbReference type="CDD" id="cd08195">
    <property type="entry name" value="DHQS"/>
    <property type="match status" value="1"/>
</dbReference>
<dbReference type="PIRSF" id="PIRSF001455">
    <property type="entry name" value="DHQ_synth"/>
    <property type="match status" value="1"/>
</dbReference>
<evidence type="ECO:0000256" key="17">
    <source>
        <dbReference type="HAMAP-Rule" id="MF_00110"/>
    </source>
</evidence>
<keyword evidence="15 17" id="KW-0456">Lyase</keyword>
<comment type="caution">
    <text evidence="21">The sequence shown here is derived from an EMBL/GenBank/DDBJ whole genome shotgun (WGS) entry which is preliminary data.</text>
</comment>
<dbReference type="InterPro" id="IPR050071">
    <property type="entry name" value="Dehydroquinate_synthase"/>
</dbReference>
<organism evidence="21 22">
    <name type="scientific">Pseudonocardia yuanmonensis</name>
    <dbReference type="NCBI Taxonomy" id="1095914"/>
    <lineage>
        <taxon>Bacteria</taxon>
        <taxon>Bacillati</taxon>
        <taxon>Actinomycetota</taxon>
        <taxon>Actinomycetes</taxon>
        <taxon>Pseudonocardiales</taxon>
        <taxon>Pseudonocardiaceae</taxon>
        <taxon>Pseudonocardia</taxon>
    </lineage>
</organism>
<dbReference type="InterPro" id="IPR030960">
    <property type="entry name" value="DHQS/DOIS_N"/>
</dbReference>
<evidence type="ECO:0000256" key="15">
    <source>
        <dbReference type="ARBA" id="ARBA00023239"/>
    </source>
</evidence>
<feature type="binding site" evidence="17">
    <location>
        <position position="288"/>
    </location>
    <ligand>
        <name>Zn(2+)</name>
        <dbReference type="ChEBI" id="CHEBI:29105"/>
    </ligand>
</feature>
<feature type="binding site" evidence="17">
    <location>
        <position position="167"/>
    </location>
    <ligand>
        <name>NAD(+)</name>
        <dbReference type="ChEBI" id="CHEBI:57540"/>
    </ligand>
</feature>
<feature type="binding site" evidence="17">
    <location>
        <begin position="154"/>
        <end position="155"/>
    </location>
    <ligand>
        <name>NAD(+)</name>
        <dbReference type="ChEBI" id="CHEBI:57540"/>
    </ligand>
</feature>
<feature type="binding site" evidence="17">
    <location>
        <position position="176"/>
    </location>
    <ligand>
        <name>NAD(+)</name>
        <dbReference type="ChEBI" id="CHEBI:57540"/>
    </ligand>
</feature>
<dbReference type="RefSeq" id="WP_345380074.1">
    <property type="nucleotide sequence ID" value="NZ_BAABIC010000006.1"/>
</dbReference>
<evidence type="ECO:0000259" key="20">
    <source>
        <dbReference type="Pfam" id="PF24621"/>
    </source>
</evidence>
<evidence type="ECO:0000256" key="10">
    <source>
        <dbReference type="ARBA" id="ARBA00022723"/>
    </source>
</evidence>
<keyword evidence="22" id="KW-1185">Reference proteome</keyword>
<evidence type="ECO:0000256" key="3">
    <source>
        <dbReference type="ARBA" id="ARBA00004496"/>
    </source>
</evidence>
<dbReference type="PANTHER" id="PTHR43622">
    <property type="entry name" value="3-DEHYDROQUINATE SYNTHASE"/>
    <property type="match status" value="1"/>
</dbReference>
<evidence type="ECO:0000256" key="9">
    <source>
        <dbReference type="ARBA" id="ARBA00022605"/>
    </source>
</evidence>
<comment type="cofactor">
    <cofactor evidence="17">
        <name>Co(2+)</name>
        <dbReference type="ChEBI" id="CHEBI:48828"/>
    </cofactor>
    <cofactor evidence="17">
        <name>Zn(2+)</name>
        <dbReference type="ChEBI" id="CHEBI:29105"/>
    </cofactor>
    <text evidence="17">Binds 1 divalent metal cation per subunit. Can use either Co(2+) or Zn(2+).</text>
</comment>
<keyword evidence="14 17" id="KW-0057">Aromatic amino acid biosynthesis</keyword>
<dbReference type="InterPro" id="IPR030963">
    <property type="entry name" value="DHQ_synth_fam"/>
</dbReference>
<evidence type="ECO:0000256" key="6">
    <source>
        <dbReference type="ARBA" id="ARBA00013031"/>
    </source>
</evidence>
<evidence type="ECO:0000256" key="8">
    <source>
        <dbReference type="ARBA" id="ARBA00022490"/>
    </source>
</evidence>
<evidence type="ECO:0000256" key="7">
    <source>
        <dbReference type="ARBA" id="ARBA00017684"/>
    </source>
</evidence>
<comment type="similarity">
    <text evidence="5 17">Belongs to the sugar phosphate cyclases superfamily. Dehydroquinate synthase family.</text>
</comment>
<sequence length="384" mass="40130">MTQPGSSDPSPTAATPAAPSGAAPTGAPTTIRVAAERPYEVIVGRGVRAGLPGVVRELGSRTALLVHQPALAEAAEAVRQELEESGVDAHRVEVPDAEEGKSLAVAGFCWEVCGQIGLTRQDAVIGFGGGAATDLAGFVAATWMRGVKVVHVPTTLLAMVDAAVGGKTGINTAAGKNLVGAFYEPSAVLVDLATLETLPEPELVAGMAEVIKAGFIADPVILELVERDPKAALDPAGEVLPELVRRSIQVKADVVGADLRESHLREILNYGHTLGHAIERREDYTWRHGAAVSVGLVFAAELARAAGRLDDATAERHRRILESIGLPTRYTPGVLPELVETMKGDKKSRAGMLRFVVLDGLAKPGRLEGPAPELLETAYATVSA</sequence>
<dbReference type="HAMAP" id="MF_00110">
    <property type="entry name" value="DHQ_synthase"/>
    <property type="match status" value="1"/>
</dbReference>
<feature type="region of interest" description="Disordered" evidence="18">
    <location>
        <begin position="1"/>
        <end position="27"/>
    </location>
</feature>
<evidence type="ECO:0000256" key="11">
    <source>
        <dbReference type="ARBA" id="ARBA00022741"/>
    </source>
</evidence>